<evidence type="ECO:0000313" key="3">
    <source>
        <dbReference type="Proteomes" id="UP000663838"/>
    </source>
</evidence>
<organism evidence="2 3">
    <name type="scientific">Rotaria socialis</name>
    <dbReference type="NCBI Taxonomy" id="392032"/>
    <lineage>
        <taxon>Eukaryota</taxon>
        <taxon>Metazoa</taxon>
        <taxon>Spiralia</taxon>
        <taxon>Gnathifera</taxon>
        <taxon>Rotifera</taxon>
        <taxon>Eurotatoria</taxon>
        <taxon>Bdelloidea</taxon>
        <taxon>Philodinida</taxon>
        <taxon>Philodinidae</taxon>
        <taxon>Rotaria</taxon>
    </lineage>
</organism>
<reference evidence="2" key="1">
    <citation type="submission" date="2021-02" db="EMBL/GenBank/DDBJ databases">
        <authorList>
            <person name="Nowell W R."/>
        </authorList>
    </citation>
    <scope>NUCLEOTIDE SEQUENCE</scope>
</reference>
<feature type="region of interest" description="Disordered" evidence="1">
    <location>
        <begin position="1"/>
        <end position="32"/>
    </location>
</feature>
<dbReference type="AlphaFoldDB" id="A0A821U0X9"/>
<dbReference type="Proteomes" id="UP000663838">
    <property type="component" value="Unassembled WGS sequence"/>
</dbReference>
<name>A0A821U0X9_9BILA</name>
<sequence>MSNYQNPAADNYNSRTTSSRHIRRQQKNRMRSDLGYVPRSKTVGTWCGSGHRHKTLDMLEGTGRKMAPISQNHFRTLELKGNKRNPVIVDLELNGNFNLYYKVSVLLWHNDKSRPVWNLFINVHLCLKDQRRSSV</sequence>
<dbReference type="EMBL" id="CAJOBS010004309">
    <property type="protein sequence ID" value="CAF4878741.1"/>
    <property type="molecule type" value="Genomic_DNA"/>
</dbReference>
<proteinExistence type="predicted"/>
<evidence type="ECO:0000256" key="1">
    <source>
        <dbReference type="SAM" id="MobiDB-lite"/>
    </source>
</evidence>
<feature type="compositionally biased region" description="Basic residues" evidence="1">
    <location>
        <begin position="18"/>
        <end position="29"/>
    </location>
</feature>
<protein>
    <submittedName>
        <fullName evidence="2">Uncharacterized protein</fullName>
    </submittedName>
</protein>
<evidence type="ECO:0000313" key="2">
    <source>
        <dbReference type="EMBL" id="CAF4878741.1"/>
    </source>
</evidence>
<accession>A0A821U0X9</accession>
<gene>
    <name evidence="2" type="ORF">TOA249_LOCUS29087</name>
</gene>
<feature type="compositionally biased region" description="Polar residues" evidence="1">
    <location>
        <begin position="1"/>
        <end position="17"/>
    </location>
</feature>
<comment type="caution">
    <text evidence="2">The sequence shown here is derived from an EMBL/GenBank/DDBJ whole genome shotgun (WGS) entry which is preliminary data.</text>
</comment>